<protein>
    <recommendedName>
        <fullName evidence="6">Putative tRNA (cytidine(34)-2'-O)-methyltransferase</fullName>
        <ecNumber evidence="6">2.1.1.207</ecNumber>
    </recommendedName>
    <alternativeName>
        <fullName evidence="6">tRNA (cytidine/uridine-2'-O-)-methyltransferase</fullName>
    </alternativeName>
</protein>
<dbReference type="GO" id="GO:0141102">
    <property type="term" value="F:tRNA (5-carboxymethylaminomethyluridine(34)-2'-O)-methyltransferase activity"/>
    <property type="evidence" value="ECO:0007669"/>
    <property type="project" value="RHEA"/>
</dbReference>
<evidence type="ECO:0000256" key="2">
    <source>
        <dbReference type="ARBA" id="ARBA00022603"/>
    </source>
</evidence>
<feature type="binding site" evidence="6 7">
    <location>
        <position position="137"/>
    </location>
    <ligand>
        <name>S-adenosyl-L-methionine</name>
        <dbReference type="ChEBI" id="CHEBI:59789"/>
    </ligand>
</feature>
<organism evidence="10">
    <name type="scientific">Mycoplasmopsis pulmonis (strain UAB CTIP)</name>
    <name type="common">Mycoplasma pulmonis</name>
    <dbReference type="NCBI Taxonomy" id="272635"/>
    <lineage>
        <taxon>Bacteria</taxon>
        <taxon>Bacillati</taxon>
        <taxon>Mycoplasmatota</taxon>
        <taxon>Mycoplasmoidales</taxon>
        <taxon>Metamycoplasmataceae</taxon>
        <taxon>Mycoplasmopsis</taxon>
    </lineage>
</organism>
<dbReference type="PANTHER" id="PTHR42971:SF1">
    <property type="entry name" value="TRNA (CYTIDINE(34)-2'-O)-METHYLTRANSFERASE"/>
    <property type="match status" value="1"/>
</dbReference>
<feature type="binding site" evidence="6 7">
    <location>
        <position position="108"/>
    </location>
    <ligand>
        <name>S-adenosyl-L-methionine</name>
        <dbReference type="ChEBI" id="CHEBI:59789"/>
    </ligand>
</feature>
<evidence type="ECO:0000259" key="8">
    <source>
        <dbReference type="Pfam" id="PF00588"/>
    </source>
</evidence>
<comment type="function">
    <text evidence="6">Could methylate the ribose at the nucleotide 34 wobble position in tRNA.</text>
</comment>
<keyword evidence="10" id="KW-1185">Reference proteome</keyword>
<dbReference type="PIRSF" id="PIRSF029256">
    <property type="entry name" value="SpoU_TrmH_prd"/>
    <property type="match status" value="1"/>
</dbReference>
<comment type="subcellular location">
    <subcellularLocation>
        <location evidence="6">Cytoplasm</location>
    </subcellularLocation>
</comment>
<dbReference type="CDD" id="cd18094">
    <property type="entry name" value="SpoU-like_TrmL"/>
    <property type="match status" value="1"/>
</dbReference>
<keyword evidence="4 6" id="KW-0949">S-adenosyl-L-methionine</keyword>
<dbReference type="AlphaFoldDB" id="Q98QQ8"/>
<dbReference type="BioCyc" id="MPUL272635:G1GT6-304-MONOMER"/>
<dbReference type="EC" id="2.1.1.207" evidence="6"/>
<dbReference type="Proteomes" id="UP000000528">
    <property type="component" value="Chromosome"/>
</dbReference>
<dbReference type="Gene3D" id="3.40.1280.10">
    <property type="match status" value="1"/>
</dbReference>
<dbReference type="RefSeq" id="WP_010925107.1">
    <property type="nucleotide sequence ID" value="NC_002771.1"/>
</dbReference>
<dbReference type="Pfam" id="PF00588">
    <property type="entry name" value="SpoU_methylase"/>
    <property type="match status" value="1"/>
</dbReference>
<evidence type="ECO:0000256" key="4">
    <source>
        <dbReference type="ARBA" id="ARBA00022691"/>
    </source>
</evidence>
<evidence type="ECO:0000313" key="9">
    <source>
        <dbReference type="EMBL" id="CAC13476.1"/>
    </source>
</evidence>
<feature type="binding site" evidence="6 7">
    <location>
        <position position="79"/>
    </location>
    <ligand>
        <name>S-adenosyl-L-methionine</name>
        <dbReference type="ChEBI" id="CHEBI:59789"/>
    </ligand>
</feature>
<evidence type="ECO:0000313" key="10">
    <source>
        <dbReference type="Proteomes" id="UP000000528"/>
    </source>
</evidence>
<feature type="binding site" evidence="6 7">
    <location>
        <position position="129"/>
    </location>
    <ligand>
        <name>S-adenosyl-L-methionine</name>
        <dbReference type="ChEBI" id="CHEBI:59789"/>
    </ligand>
</feature>
<evidence type="ECO:0000256" key="7">
    <source>
        <dbReference type="PIRSR" id="PIRSR029256-1"/>
    </source>
</evidence>
<reference evidence="9 10" key="1">
    <citation type="journal article" date="2001" name="Nucleic Acids Res.">
        <title>The complete genome sequence of the murine respiratory pathogen Mycoplasma pulmonis.</title>
        <authorList>
            <person name="Chambaud I."/>
            <person name="Heilig R."/>
            <person name="Ferris S."/>
            <person name="Barbe V."/>
            <person name="Samson D."/>
            <person name="Galisson F."/>
            <person name="Moszer I."/>
            <person name="Dybvig K."/>
            <person name="Wroblewski H."/>
            <person name="Viari A."/>
            <person name="Rocha E.P.C."/>
            <person name="Blanchard A."/>
        </authorList>
    </citation>
    <scope>NUCLEOTIDE SEQUENCE [LARGE SCALE GENOMIC DNA]</scope>
    <source>
        <strain evidence="9 10">UAB CTIP</strain>
    </source>
</reference>
<evidence type="ECO:0000256" key="6">
    <source>
        <dbReference type="HAMAP-Rule" id="MF_01885"/>
    </source>
</evidence>
<dbReference type="InterPro" id="IPR029026">
    <property type="entry name" value="tRNA_m1G_MTases_N"/>
</dbReference>
<gene>
    <name evidence="9" type="ordered locus">MYPU_3030</name>
</gene>
<dbReference type="HAMAP" id="MF_01885">
    <property type="entry name" value="tRNA_methyltr_TrmL"/>
    <property type="match status" value="1"/>
</dbReference>
<dbReference type="GO" id="GO:0003723">
    <property type="term" value="F:RNA binding"/>
    <property type="evidence" value="ECO:0007669"/>
    <property type="project" value="InterPro"/>
</dbReference>
<feature type="domain" description="tRNA/rRNA methyltransferase SpoU type" evidence="8">
    <location>
        <begin position="2"/>
        <end position="149"/>
    </location>
</feature>
<dbReference type="KEGG" id="mpu:MYPU_3030"/>
<keyword evidence="3 6" id="KW-0808">Transferase</keyword>
<comment type="similarity">
    <text evidence="6">Belongs to the class IV-like SAM-binding methyltransferase superfamily. RNA methyltransferase TrmH family. TrmL subfamily.</text>
</comment>
<keyword evidence="5 6" id="KW-0819">tRNA processing</keyword>
<sequence>MINIVLYQPEIPPNTGNIIRTCFATSSKLHIIKPIAFDLNPRFLKRSAAGHLLSEIQHEVHDSYNDFLAKYQNENIFYITRYSQKSYSDIDFKLETFDGKKDIFFVFGTESTGIPKKILSQNIDKTLRIPMAPENRSLNLANSVVVIIYECLRQLDFPNLSKYEIQKGKNFLNE</sequence>
<dbReference type="SUPFAM" id="SSF75217">
    <property type="entry name" value="alpha/beta knot"/>
    <property type="match status" value="1"/>
</dbReference>
<evidence type="ECO:0000256" key="1">
    <source>
        <dbReference type="ARBA" id="ARBA00022490"/>
    </source>
</evidence>
<keyword evidence="2 6" id="KW-0489">Methyltransferase</keyword>
<dbReference type="GO" id="GO:0005737">
    <property type="term" value="C:cytoplasm"/>
    <property type="evidence" value="ECO:0007669"/>
    <property type="project" value="UniProtKB-SubCell"/>
</dbReference>
<dbReference type="PIR" id="G90549">
    <property type="entry name" value="G90549"/>
</dbReference>
<dbReference type="InterPro" id="IPR029028">
    <property type="entry name" value="Alpha/beta_knot_MTases"/>
</dbReference>
<name>Q98QQ8_MYCPU</name>
<dbReference type="InterPro" id="IPR016914">
    <property type="entry name" value="TrmL"/>
</dbReference>
<dbReference type="eggNOG" id="COG0219">
    <property type="taxonomic scope" value="Bacteria"/>
</dbReference>
<keyword evidence="1 6" id="KW-0963">Cytoplasm</keyword>
<evidence type="ECO:0000256" key="3">
    <source>
        <dbReference type="ARBA" id="ARBA00022679"/>
    </source>
</evidence>
<proteinExistence type="inferred from homology"/>
<dbReference type="HOGENOM" id="CLU_110125_0_0_14"/>
<dbReference type="GO" id="GO:0141098">
    <property type="term" value="F:tRNA (cytidine(34)-2'-O)-methyltransferase activity"/>
    <property type="evidence" value="ECO:0007669"/>
    <property type="project" value="RHEA"/>
</dbReference>
<dbReference type="EMBL" id="AL445564">
    <property type="protein sequence ID" value="CAC13476.1"/>
    <property type="molecule type" value="Genomic_DNA"/>
</dbReference>
<dbReference type="STRING" id="272635.gene:17576894"/>
<accession>Q98QQ8</accession>
<dbReference type="PANTHER" id="PTHR42971">
    <property type="entry name" value="TRNA (CYTIDINE(34)-2'-O)-METHYLTRANSFERASE"/>
    <property type="match status" value="1"/>
</dbReference>
<comment type="catalytic activity">
    <reaction evidence="6">
        <text>cytidine(34) in tRNA + S-adenosyl-L-methionine = 2'-O-methylcytidine(34) in tRNA + S-adenosyl-L-homocysteine + H(+)</text>
        <dbReference type="Rhea" id="RHEA:43084"/>
        <dbReference type="Rhea" id="RHEA-COMP:10331"/>
        <dbReference type="Rhea" id="RHEA-COMP:10332"/>
        <dbReference type="ChEBI" id="CHEBI:15378"/>
        <dbReference type="ChEBI" id="CHEBI:57856"/>
        <dbReference type="ChEBI" id="CHEBI:59789"/>
        <dbReference type="ChEBI" id="CHEBI:74495"/>
        <dbReference type="ChEBI" id="CHEBI:82748"/>
        <dbReference type="EC" id="2.1.1.207"/>
    </reaction>
</comment>
<dbReference type="GO" id="GO:0002130">
    <property type="term" value="P:wobble position ribose methylation"/>
    <property type="evidence" value="ECO:0007669"/>
    <property type="project" value="TreeGrafter"/>
</dbReference>
<evidence type="ECO:0000256" key="5">
    <source>
        <dbReference type="ARBA" id="ARBA00022694"/>
    </source>
</evidence>
<dbReference type="InterPro" id="IPR001537">
    <property type="entry name" value="SpoU_MeTrfase"/>
</dbReference>
<comment type="catalytic activity">
    <reaction evidence="6">
        <text>5-carboxymethylaminomethyluridine(34) in tRNA(Leu) + S-adenosyl-L-methionine = 5-carboxymethylaminomethyl-2'-O-methyluridine(34) in tRNA(Leu) + S-adenosyl-L-homocysteine + H(+)</text>
        <dbReference type="Rhea" id="RHEA:43088"/>
        <dbReference type="Rhea" id="RHEA-COMP:10333"/>
        <dbReference type="Rhea" id="RHEA-COMP:10334"/>
        <dbReference type="ChEBI" id="CHEBI:15378"/>
        <dbReference type="ChEBI" id="CHEBI:57856"/>
        <dbReference type="ChEBI" id="CHEBI:59789"/>
        <dbReference type="ChEBI" id="CHEBI:74508"/>
        <dbReference type="ChEBI" id="CHEBI:74511"/>
        <dbReference type="EC" id="2.1.1.207"/>
    </reaction>
</comment>